<dbReference type="EMBL" id="OOIN01000042">
    <property type="protein sequence ID" value="SPO31999.1"/>
    <property type="molecule type" value="Genomic_DNA"/>
</dbReference>
<reference evidence="2 3" key="1">
    <citation type="submission" date="2018-03" db="EMBL/GenBank/DDBJ databases">
        <authorList>
            <person name="Guldener U."/>
        </authorList>
    </citation>
    <scope>NUCLEOTIDE SEQUENCE [LARGE SCALE GENOMIC DNA]</scope>
    <source>
        <strain evidence="2 3">NBRC100155</strain>
    </source>
</reference>
<organism evidence="2 3">
    <name type="scientific">Ustilago trichophora</name>
    <dbReference type="NCBI Taxonomy" id="86804"/>
    <lineage>
        <taxon>Eukaryota</taxon>
        <taxon>Fungi</taxon>
        <taxon>Dikarya</taxon>
        <taxon>Basidiomycota</taxon>
        <taxon>Ustilaginomycotina</taxon>
        <taxon>Ustilaginomycetes</taxon>
        <taxon>Ustilaginales</taxon>
        <taxon>Ustilaginaceae</taxon>
        <taxon>Ustilago</taxon>
    </lineage>
</organism>
<dbReference type="InterPro" id="IPR029058">
    <property type="entry name" value="AB_hydrolase_fold"/>
</dbReference>
<evidence type="ECO:0000256" key="1">
    <source>
        <dbReference type="SAM" id="SignalP"/>
    </source>
</evidence>
<feature type="chain" id="PRO_5022990516" evidence="1">
    <location>
        <begin position="25"/>
        <end position="521"/>
    </location>
</feature>
<dbReference type="Proteomes" id="UP000324022">
    <property type="component" value="Unassembled WGS sequence"/>
</dbReference>
<sequence length="521" mass="55772">MVRLSVATLTSALLLAALSPLAQALPSPIVFTSNSTDVFARDQLEARYDGMISTAAPLERRYNTNLQGPSGYRYSWGIDGARASYGTSSGQYISRSAIAGASTVGQAEVNACGAICEKTSRCGFFHPVEMRGSSEGNVICALYTTKQDKSAATWKDGPTSTGGTVVASYGFTRDAGAVGGSILPTPPSGATLVQYKGCSTSSSTIPMFVNKNYPVTGSSSASTAWIVQHGSGRNFNDYFTSVRNVVGDEGVIIAPNFYASSDSGKWYQPKQNLAWNGNDWANGADAVAPAGISSCSSFDVYDSLVNLLRDRSKFPNLRRVFVVAHSGGASMMAKYGMLKPNTGYKYILANSPSMPYFTTARPNSPDACSDFNTWGYGFGSPMPRYVANRNPGGPSAFRNWITQDITLMTADLDTYSRDQSGDQSCPVQAQGGQNRRDRGYAWWAYINLLGGTKTDVSQFYGYQSLKDQGVSSLNPWRFGARYCVVDGVGHDNYAMFSSECGRAAITGASYLPPGPGPIRPE</sequence>
<dbReference type="OrthoDB" id="5985073at2759"/>
<proteinExistence type="predicted"/>
<evidence type="ECO:0000313" key="2">
    <source>
        <dbReference type="EMBL" id="SPO31999.1"/>
    </source>
</evidence>
<dbReference type="AlphaFoldDB" id="A0A5C3ERM7"/>
<keyword evidence="3" id="KW-1185">Reference proteome</keyword>
<accession>A0A5C3ERM7</accession>
<dbReference type="Gene3D" id="3.40.50.1820">
    <property type="entry name" value="alpha/beta hydrolase"/>
    <property type="match status" value="1"/>
</dbReference>
<keyword evidence="1" id="KW-0732">Signal</keyword>
<dbReference type="PANTHER" id="PTHR35560">
    <property type="entry name" value="BLL0132 PROTEIN"/>
    <property type="match status" value="1"/>
</dbReference>
<protein>
    <submittedName>
        <fullName evidence="2">Uncharacterized protein</fullName>
    </submittedName>
</protein>
<feature type="signal peptide" evidence="1">
    <location>
        <begin position="1"/>
        <end position="24"/>
    </location>
</feature>
<dbReference type="PANTHER" id="PTHR35560:SF3">
    <property type="entry name" value="PEPTIDASE S9 PROLYL OLIGOPEPTIDASE CATALYTIC DOMAIN-CONTAINING PROTEIN"/>
    <property type="match status" value="1"/>
</dbReference>
<name>A0A5C3ERM7_9BASI</name>
<evidence type="ECO:0000313" key="3">
    <source>
        <dbReference type="Proteomes" id="UP000324022"/>
    </source>
</evidence>
<gene>
    <name evidence="2" type="ORF">UTRI_06722_B</name>
</gene>
<dbReference type="SUPFAM" id="SSF53474">
    <property type="entry name" value="alpha/beta-Hydrolases"/>
    <property type="match status" value="1"/>
</dbReference>